<reference evidence="2" key="1">
    <citation type="journal article" date="2022" name="Mol. Ecol. Resour.">
        <title>The genomes of chicory, endive, great burdock and yacon provide insights into Asteraceae palaeo-polyploidization history and plant inulin production.</title>
        <authorList>
            <person name="Fan W."/>
            <person name="Wang S."/>
            <person name="Wang H."/>
            <person name="Wang A."/>
            <person name="Jiang F."/>
            <person name="Liu H."/>
            <person name="Zhao H."/>
            <person name="Xu D."/>
            <person name="Zhang Y."/>
        </authorList>
    </citation>
    <scope>NUCLEOTIDE SEQUENCE [LARGE SCALE GENOMIC DNA]</scope>
    <source>
        <strain evidence="2">cv. Niubang</strain>
    </source>
</reference>
<dbReference type="EMBL" id="CM042059">
    <property type="protein sequence ID" value="KAI3681028.1"/>
    <property type="molecule type" value="Genomic_DNA"/>
</dbReference>
<accession>A0ACB8Y8N2</accession>
<comment type="caution">
    <text evidence="1">The sequence shown here is derived from an EMBL/GenBank/DDBJ whole genome shotgun (WGS) entry which is preliminary data.</text>
</comment>
<organism evidence="1 2">
    <name type="scientific">Arctium lappa</name>
    <name type="common">Greater burdock</name>
    <name type="synonym">Lappa major</name>
    <dbReference type="NCBI Taxonomy" id="4217"/>
    <lineage>
        <taxon>Eukaryota</taxon>
        <taxon>Viridiplantae</taxon>
        <taxon>Streptophyta</taxon>
        <taxon>Embryophyta</taxon>
        <taxon>Tracheophyta</taxon>
        <taxon>Spermatophyta</taxon>
        <taxon>Magnoliopsida</taxon>
        <taxon>eudicotyledons</taxon>
        <taxon>Gunneridae</taxon>
        <taxon>Pentapetalae</taxon>
        <taxon>asterids</taxon>
        <taxon>campanulids</taxon>
        <taxon>Asterales</taxon>
        <taxon>Asteraceae</taxon>
        <taxon>Carduoideae</taxon>
        <taxon>Cardueae</taxon>
        <taxon>Arctiinae</taxon>
        <taxon>Arctium</taxon>
    </lineage>
</organism>
<keyword evidence="2" id="KW-1185">Reference proteome</keyword>
<dbReference type="Proteomes" id="UP001055879">
    <property type="component" value="Linkage Group LG13"/>
</dbReference>
<sequence length="92" mass="10553">MIDPYLNEEFEKSFAISGNTSFSDSIKTFAKITYKCLHNDQAHHITTMDILKELKKAWTSYVEKVEMISTEAIKPVANNFSEDHVIGKPQEK</sequence>
<gene>
    <name evidence="1" type="ORF">L6452_35810</name>
</gene>
<evidence type="ECO:0000313" key="2">
    <source>
        <dbReference type="Proteomes" id="UP001055879"/>
    </source>
</evidence>
<protein>
    <submittedName>
        <fullName evidence="1">Uncharacterized protein</fullName>
    </submittedName>
</protein>
<proteinExistence type="predicted"/>
<name>A0ACB8Y8N2_ARCLA</name>
<reference evidence="1 2" key="2">
    <citation type="journal article" date="2022" name="Mol. Ecol. Resour.">
        <title>The genomes of chicory, endive, great burdock and yacon provide insights into Asteraceae paleo-polyploidization history and plant inulin production.</title>
        <authorList>
            <person name="Fan W."/>
            <person name="Wang S."/>
            <person name="Wang H."/>
            <person name="Wang A."/>
            <person name="Jiang F."/>
            <person name="Liu H."/>
            <person name="Zhao H."/>
            <person name="Xu D."/>
            <person name="Zhang Y."/>
        </authorList>
    </citation>
    <scope>NUCLEOTIDE SEQUENCE [LARGE SCALE GENOMIC DNA]</scope>
    <source>
        <strain evidence="2">cv. Niubang</strain>
    </source>
</reference>
<evidence type="ECO:0000313" key="1">
    <source>
        <dbReference type="EMBL" id="KAI3681028.1"/>
    </source>
</evidence>